<dbReference type="InterPro" id="IPR020831">
    <property type="entry name" value="GlycerAld/Erythrose_P_DH"/>
</dbReference>
<dbReference type="SMART" id="SM00846">
    <property type="entry name" value="Gp_dh_N"/>
    <property type="match status" value="1"/>
</dbReference>
<dbReference type="EMBL" id="CAKMRJ010000002">
    <property type="protein sequence ID" value="CAH1416343.1"/>
    <property type="molecule type" value="Genomic_DNA"/>
</dbReference>
<dbReference type="InterPro" id="IPR020829">
    <property type="entry name" value="GlycerAld_3-P_DH_cat"/>
</dbReference>
<name>A0AAU9LV81_9ASTR</name>
<keyword evidence="4" id="KW-0520">NAD</keyword>
<evidence type="ECO:0000256" key="5">
    <source>
        <dbReference type="RuleBase" id="RU000397"/>
    </source>
</evidence>
<accession>A0AAU9LV81</accession>
<dbReference type="GO" id="GO:0005829">
    <property type="term" value="C:cytosol"/>
    <property type="evidence" value="ECO:0007669"/>
    <property type="project" value="TreeGrafter"/>
</dbReference>
<dbReference type="PROSITE" id="PS00071">
    <property type="entry name" value="GAPDH"/>
    <property type="match status" value="1"/>
</dbReference>
<comment type="subunit">
    <text evidence="2">Homotetramer.</text>
</comment>
<dbReference type="PRINTS" id="PR00078">
    <property type="entry name" value="G3PDHDRGNASE"/>
</dbReference>
<dbReference type="Gene3D" id="3.40.50.720">
    <property type="entry name" value="NAD(P)-binding Rossmann-like Domain"/>
    <property type="match status" value="1"/>
</dbReference>
<dbReference type="PANTHER" id="PTHR10836:SF76">
    <property type="entry name" value="GLYCERALDEHYDE-3-PHOSPHATE DEHYDROGENASE-RELATED"/>
    <property type="match status" value="1"/>
</dbReference>
<dbReference type="Proteomes" id="UP001157418">
    <property type="component" value="Unassembled WGS sequence"/>
</dbReference>
<protein>
    <recommendedName>
        <fullName evidence="7">Glyceraldehyde 3-phosphate dehydrogenase NAD(P) binding domain-containing protein</fullName>
    </recommendedName>
</protein>
<dbReference type="AlphaFoldDB" id="A0AAU9LV81"/>
<dbReference type="GO" id="GO:0004365">
    <property type="term" value="F:glyceraldehyde-3-phosphate dehydrogenase (NAD+) (phosphorylating) activity"/>
    <property type="evidence" value="ECO:0007669"/>
    <property type="project" value="TreeGrafter"/>
</dbReference>
<evidence type="ECO:0000313" key="9">
    <source>
        <dbReference type="Proteomes" id="UP001157418"/>
    </source>
</evidence>
<keyword evidence="6" id="KW-1133">Transmembrane helix</keyword>
<dbReference type="Pfam" id="PF02800">
    <property type="entry name" value="Gp_dh_C"/>
    <property type="match status" value="1"/>
</dbReference>
<dbReference type="Pfam" id="PF00044">
    <property type="entry name" value="Gp_dh_N"/>
    <property type="match status" value="1"/>
</dbReference>
<dbReference type="SUPFAM" id="SSF51735">
    <property type="entry name" value="NAD(P)-binding Rossmann-fold domains"/>
    <property type="match status" value="1"/>
</dbReference>
<organism evidence="8 9">
    <name type="scientific">Lactuca virosa</name>
    <dbReference type="NCBI Taxonomy" id="75947"/>
    <lineage>
        <taxon>Eukaryota</taxon>
        <taxon>Viridiplantae</taxon>
        <taxon>Streptophyta</taxon>
        <taxon>Embryophyta</taxon>
        <taxon>Tracheophyta</taxon>
        <taxon>Spermatophyta</taxon>
        <taxon>Magnoliopsida</taxon>
        <taxon>eudicotyledons</taxon>
        <taxon>Gunneridae</taxon>
        <taxon>Pentapetalae</taxon>
        <taxon>asterids</taxon>
        <taxon>campanulids</taxon>
        <taxon>Asterales</taxon>
        <taxon>Asteraceae</taxon>
        <taxon>Cichorioideae</taxon>
        <taxon>Cichorieae</taxon>
        <taxon>Lactucinae</taxon>
        <taxon>Lactuca</taxon>
    </lineage>
</organism>
<evidence type="ECO:0000256" key="1">
    <source>
        <dbReference type="ARBA" id="ARBA00007406"/>
    </source>
</evidence>
<feature type="domain" description="Glyceraldehyde 3-phosphate dehydrogenase NAD(P) binding" evidence="7">
    <location>
        <begin position="90"/>
        <end position="171"/>
    </location>
</feature>
<dbReference type="InterPro" id="IPR036291">
    <property type="entry name" value="NAD(P)-bd_dom_sf"/>
</dbReference>
<reference evidence="8 9" key="1">
    <citation type="submission" date="2022-01" db="EMBL/GenBank/DDBJ databases">
        <authorList>
            <person name="Xiong W."/>
            <person name="Schranz E."/>
        </authorList>
    </citation>
    <scope>NUCLEOTIDE SEQUENCE [LARGE SCALE GENOMIC DNA]</scope>
</reference>
<feature type="transmembrane region" description="Helical" evidence="6">
    <location>
        <begin position="415"/>
        <end position="436"/>
    </location>
</feature>
<keyword evidence="9" id="KW-1185">Reference proteome</keyword>
<dbReference type="InterPro" id="IPR020828">
    <property type="entry name" value="GlycerAld_3-P_DH_NAD(P)-bd"/>
</dbReference>
<dbReference type="InterPro" id="IPR020830">
    <property type="entry name" value="GlycerAld_3-P_DH_AS"/>
</dbReference>
<dbReference type="GO" id="GO:0006096">
    <property type="term" value="P:glycolytic process"/>
    <property type="evidence" value="ECO:0007669"/>
    <property type="project" value="TreeGrafter"/>
</dbReference>
<keyword evidence="3" id="KW-0560">Oxidoreductase</keyword>
<evidence type="ECO:0000313" key="8">
    <source>
        <dbReference type="EMBL" id="CAH1416343.1"/>
    </source>
</evidence>
<dbReference type="SUPFAM" id="SSF55347">
    <property type="entry name" value="Glyceraldehyde-3-phosphate dehydrogenase-like, C-terminal domain"/>
    <property type="match status" value="1"/>
</dbReference>
<gene>
    <name evidence="8" type="ORF">LVIROSA_LOCUS4113</name>
</gene>
<dbReference type="GO" id="GO:0051287">
    <property type="term" value="F:NAD binding"/>
    <property type="evidence" value="ECO:0007669"/>
    <property type="project" value="InterPro"/>
</dbReference>
<proteinExistence type="inferred from homology"/>
<sequence>MVSTDSHIYEEIDQYLSSLPKHHSVGIRRSTQVPEALSIEEQCRWIKESQGRPKGKATWATAQGINSGTSCCFKDQYRREDHGWNQWLVLRIETFRDDIEVVAVNDPFIDSKYMAYMLKYDSTHGLFKGTIKGGAKKVVISTPSADAPMFFVGVNETTYKPNMDIVSNASCTTNCLALLAKVVHEEFGIIEDLMTTVHATTATQKTVDGPSMKEWRGGRGAAENIIPSSTGAAKAVRKVLPELNGKLTRMPFRKGTSNVMENLVLGFNEGVEVRIPGDETDVNTIGTPEEKQDAVDSVNSVINESVVQPQNATSDSSATTHALPYVPIQIDLPVKLQFGLFSGPSLIASPIPTIQIGSIQIPLHLHPPVGLRMRISGWIICFVNCHFAAHLDVVNNIYKTMSFSRPSNLLNTSTGMIMMSYLFLFCLLATPSYSLWILSSDLLYFCSWSHFYGSYFKCRLWVACLWMSRQIAI</sequence>
<evidence type="ECO:0000256" key="6">
    <source>
        <dbReference type="SAM" id="Phobius"/>
    </source>
</evidence>
<evidence type="ECO:0000256" key="4">
    <source>
        <dbReference type="ARBA" id="ARBA00023027"/>
    </source>
</evidence>
<keyword evidence="6" id="KW-0812">Transmembrane</keyword>
<evidence type="ECO:0000256" key="3">
    <source>
        <dbReference type="ARBA" id="ARBA00023002"/>
    </source>
</evidence>
<evidence type="ECO:0000256" key="2">
    <source>
        <dbReference type="ARBA" id="ARBA00011881"/>
    </source>
</evidence>
<feature type="transmembrane region" description="Helical" evidence="6">
    <location>
        <begin position="375"/>
        <end position="394"/>
    </location>
</feature>
<comment type="similarity">
    <text evidence="1 5">Belongs to the glyceraldehyde-3-phosphate dehydrogenase family.</text>
</comment>
<comment type="caution">
    <text evidence="8">The sequence shown here is derived from an EMBL/GenBank/DDBJ whole genome shotgun (WGS) entry which is preliminary data.</text>
</comment>
<dbReference type="PANTHER" id="PTHR10836">
    <property type="entry name" value="GLYCERALDEHYDE 3-PHOSPHATE DEHYDROGENASE"/>
    <property type="match status" value="1"/>
</dbReference>
<dbReference type="Gene3D" id="3.30.360.10">
    <property type="entry name" value="Dihydrodipicolinate Reductase, domain 2"/>
    <property type="match status" value="1"/>
</dbReference>
<evidence type="ECO:0000259" key="7">
    <source>
        <dbReference type="SMART" id="SM00846"/>
    </source>
</evidence>
<keyword evidence="6" id="KW-0472">Membrane</keyword>